<organism evidence="14 15">
    <name type="scientific">Alosa alosa</name>
    <name type="common">allis shad</name>
    <dbReference type="NCBI Taxonomy" id="278164"/>
    <lineage>
        <taxon>Eukaryota</taxon>
        <taxon>Metazoa</taxon>
        <taxon>Chordata</taxon>
        <taxon>Craniata</taxon>
        <taxon>Vertebrata</taxon>
        <taxon>Euteleostomi</taxon>
        <taxon>Actinopterygii</taxon>
        <taxon>Neopterygii</taxon>
        <taxon>Teleostei</taxon>
        <taxon>Clupei</taxon>
        <taxon>Clupeiformes</taxon>
        <taxon>Clupeoidei</taxon>
        <taxon>Clupeidae</taxon>
        <taxon>Alosa</taxon>
    </lineage>
</organism>
<evidence type="ECO:0000256" key="13">
    <source>
        <dbReference type="SAM" id="MobiDB-lite"/>
    </source>
</evidence>
<feature type="coiled-coil region" evidence="12">
    <location>
        <begin position="315"/>
        <end position="376"/>
    </location>
</feature>
<feature type="region of interest" description="Disordered" evidence="13">
    <location>
        <begin position="392"/>
        <end position="412"/>
    </location>
</feature>
<keyword evidence="5" id="KW-0963">Cytoplasm</keyword>
<comment type="subunit">
    <text evidence="11">Component of the nexin-dynein regulatory complex (N-DRC). Interacts with CFAP52.</text>
</comment>
<evidence type="ECO:0000313" key="14">
    <source>
        <dbReference type="EMBL" id="KAG5284531.1"/>
    </source>
</evidence>
<dbReference type="PANTHER" id="PTHR31598">
    <property type="entry name" value="IQ DOMAIN-CONTAINING PROTEIN D"/>
    <property type="match status" value="1"/>
</dbReference>
<evidence type="ECO:0000256" key="9">
    <source>
        <dbReference type="ARBA" id="ARBA00023273"/>
    </source>
</evidence>
<name>A0AAV6HG45_9TELE</name>
<evidence type="ECO:0000256" key="8">
    <source>
        <dbReference type="ARBA" id="ARBA00023212"/>
    </source>
</evidence>
<keyword evidence="7" id="KW-0969">Cilium</keyword>
<dbReference type="PROSITE" id="PS50096">
    <property type="entry name" value="IQ"/>
    <property type="match status" value="1"/>
</dbReference>
<evidence type="ECO:0000313" key="15">
    <source>
        <dbReference type="Proteomes" id="UP000823561"/>
    </source>
</evidence>
<dbReference type="Gene3D" id="1.20.5.190">
    <property type="match status" value="1"/>
</dbReference>
<keyword evidence="15" id="KW-1185">Reference proteome</keyword>
<keyword evidence="6" id="KW-0282">Flagellum</keyword>
<evidence type="ECO:0000256" key="1">
    <source>
        <dbReference type="ARBA" id="ARBA00003029"/>
    </source>
</evidence>
<dbReference type="EMBL" id="JADWDJ010000002">
    <property type="protein sequence ID" value="KAG5284531.1"/>
    <property type="molecule type" value="Genomic_DNA"/>
</dbReference>
<evidence type="ECO:0000256" key="6">
    <source>
        <dbReference type="ARBA" id="ARBA00022846"/>
    </source>
</evidence>
<evidence type="ECO:0000256" key="10">
    <source>
        <dbReference type="ARBA" id="ARBA00032180"/>
    </source>
</evidence>
<comment type="function">
    <text evidence="1">Component of the nexin-dynein regulatory complex (N-DRC), a key regulator of ciliary/flagellar motility which maintains the alignment and integrity of the distal axoneme and regulates microtubule sliding in motile axonemes.</text>
</comment>
<feature type="region of interest" description="Disordered" evidence="13">
    <location>
        <begin position="246"/>
        <end position="269"/>
    </location>
</feature>
<evidence type="ECO:0000256" key="5">
    <source>
        <dbReference type="ARBA" id="ARBA00022490"/>
    </source>
</evidence>
<evidence type="ECO:0000256" key="3">
    <source>
        <dbReference type="ARBA" id="ARBA00009071"/>
    </source>
</evidence>
<evidence type="ECO:0000256" key="12">
    <source>
        <dbReference type="SAM" id="Coils"/>
    </source>
</evidence>
<comment type="caution">
    <text evidence="14">The sequence shown here is derived from an EMBL/GenBank/DDBJ whole genome shotgun (WGS) entry which is preliminary data.</text>
</comment>
<dbReference type="AlphaFoldDB" id="A0AAV6HG45"/>
<evidence type="ECO:0000256" key="7">
    <source>
        <dbReference type="ARBA" id="ARBA00023069"/>
    </source>
</evidence>
<evidence type="ECO:0000256" key="11">
    <source>
        <dbReference type="ARBA" id="ARBA00046836"/>
    </source>
</evidence>
<comment type="similarity">
    <text evidence="3">Belongs to the DRC10 family.</text>
</comment>
<dbReference type="PANTHER" id="PTHR31598:SF1">
    <property type="entry name" value="DYNEIN REGULATORY COMPLEX PROTEIN 10"/>
    <property type="match status" value="1"/>
</dbReference>
<dbReference type="InterPro" id="IPR000048">
    <property type="entry name" value="IQ_motif_EF-hand-BS"/>
</dbReference>
<proteinExistence type="inferred from homology"/>
<keyword evidence="12" id="KW-0175">Coiled coil</keyword>
<accession>A0AAV6HG45</accession>
<dbReference type="Proteomes" id="UP000823561">
    <property type="component" value="Chromosome 2"/>
</dbReference>
<gene>
    <name evidence="14" type="ORF">AALO_G00027710</name>
</gene>
<keyword evidence="8" id="KW-0206">Cytoskeleton</keyword>
<sequence>MLSCEGQQQQTVSCSPSKTKIIRDDSHKIVDPSRKKLVSLETQRIAGILDECIRKVEMVAWLPVVLSQPGLLSVSMDMELSETLSDHWRVGERYETLERQTEGRKMPEAKEKADAAHAVHSSLQVLFRKIQACPAAGRAITNLGDLGLDRDKGFQGLTEGLCGLRSVLLERLLTTPAEERERISRMQEMSQRYHSNLELVATLEAEVAAAIKDRDEEISKKNQTIRHLKSSLHQMEKISEDFVARTRQEAEKQNQSDQKTSHGRQQSMQQDVNLLRVQLNNLLVDNREVEMGLRKRKYKVETEIENWIQKYDSDMGEKQTELEDMAEVFEEEKEELRELEEHYSMLEVEYTQVMEERRLEQQRQEEEERAREVMGRAATVIQAYWRGFRVRKATRAKAKGKKGKKGKGKKGK</sequence>
<evidence type="ECO:0000256" key="2">
    <source>
        <dbReference type="ARBA" id="ARBA00004611"/>
    </source>
</evidence>
<keyword evidence="9" id="KW-0966">Cell projection</keyword>
<dbReference type="CDD" id="cd23767">
    <property type="entry name" value="IQCD"/>
    <property type="match status" value="1"/>
</dbReference>
<evidence type="ECO:0000256" key="4">
    <source>
        <dbReference type="ARBA" id="ARBA00021752"/>
    </source>
</evidence>
<comment type="subcellular location">
    <subcellularLocation>
        <location evidence="2">Cytoplasm</location>
        <location evidence="2">Cytoskeleton</location>
        <location evidence="2">Flagellum axoneme</location>
    </subcellularLocation>
</comment>
<dbReference type="InterPro" id="IPR042815">
    <property type="entry name" value="DRC10"/>
</dbReference>
<feature type="compositionally biased region" description="Polar residues" evidence="13">
    <location>
        <begin position="255"/>
        <end position="268"/>
    </location>
</feature>
<dbReference type="SMART" id="SM00015">
    <property type="entry name" value="IQ"/>
    <property type="match status" value="1"/>
</dbReference>
<reference evidence="14" key="1">
    <citation type="submission" date="2020-10" db="EMBL/GenBank/DDBJ databases">
        <title>Chromosome-scale genome assembly of the Allis shad, Alosa alosa.</title>
        <authorList>
            <person name="Margot Z."/>
            <person name="Christophe K."/>
            <person name="Cabau C."/>
            <person name="Louis A."/>
            <person name="Berthelot C."/>
            <person name="Parey E."/>
            <person name="Roest Crollius H."/>
            <person name="Montfort J."/>
            <person name="Robinson-Rechavi M."/>
            <person name="Bucao C."/>
            <person name="Bouchez O."/>
            <person name="Gislard M."/>
            <person name="Lluch J."/>
            <person name="Milhes M."/>
            <person name="Lampietro C."/>
            <person name="Lopez Roques C."/>
            <person name="Donnadieu C."/>
            <person name="Braasch I."/>
            <person name="Desvignes T."/>
            <person name="Postlethwait J."/>
            <person name="Bobe J."/>
            <person name="Guiguen Y."/>
        </authorList>
    </citation>
    <scope>NUCLEOTIDE SEQUENCE</scope>
    <source>
        <strain evidence="14">M-15738</strain>
        <tissue evidence="14">Blood</tissue>
    </source>
</reference>
<dbReference type="Pfam" id="PF00612">
    <property type="entry name" value="IQ"/>
    <property type="match status" value="1"/>
</dbReference>
<protein>
    <recommendedName>
        <fullName evidence="4">Dynein regulatory complex protein 10</fullName>
    </recommendedName>
    <alternativeName>
        <fullName evidence="10">IQ domain-containing protein D</fullName>
    </alternativeName>
</protein>